<proteinExistence type="predicted"/>
<name>A0A3R7Y8Z4_APHAT</name>
<evidence type="ECO:0000313" key="2">
    <source>
        <dbReference type="Proteomes" id="UP000284702"/>
    </source>
</evidence>
<protein>
    <recommendedName>
        <fullName evidence="3">DDE-1 domain-containing protein</fullName>
    </recommendedName>
</protein>
<organism evidence="1 2">
    <name type="scientific">Aphanomyces astaci</name>
    <name type="common">Crayfish plague agent</name>
    <dbReference type="NCBI Taxonomy" id="112090"/>
    <lineage>
        <taxon>Eukaryota</taxon>
        <taxon>Sar</taxon>
        <taxon>Stramenopiles</taxon>
        <taxon>Oomycota</taxon>
        <taxon>Saprolegniomycetes</taxon>
        <taxon>Saprolegniales</taxon>
        <taxon>Verrucalvaceae</taxon>
        <taxon>Aphanomyces</taxon>
    </lineage>
</organism>
<comment type="caution">
    <text evidence="1">The sequence shown here is derived from an EMBL/GenBank/DDBJ whole genome shotgun (WGS) entry which is preliminary data.</text>
</comment>
<dbReference type="EMBL" id="MZMZ02005527">
    <property type="protein sequence ID" value="RQM14920.1"/>
    <property type="molecule type" value="Genomic_DNA"/>
</dbReference>
<dbReference type="AlphaFoldDB" id="A0A3R7Y8Z4"/>
<dbReference type="Proteomes" id="UP000284702">
    <property type="component" value="Unassembled WGS sequence"/>
</dbReference>
<evidence type="ECO:0000313" key="1">
    <source>
        <dbReference type="EMBL" id="RQM14920.1"/>
    </source>
</evidence>
<evidence type="ECO:0008006" key="3">
    <source>
        <dbReference type="Google" id="ProtNLM"/>
    </source>
</evidence>
<gene>
    <name evidence="1" type="ORF">B5M09_012044</name>
</gene>
<accession>A0A3R7Y8Z4</accession>
<keyword evidence="2" id="KW-1185">Reference proteome</keyword>
<reference evidence="1" key="1">
    <citation type="submission" date="2018-07" db="EMBL/GenBank/DDBJ databases">
        <title>Annotation of Aphanomyces astaci genome assembly.</title>
        <authorList>
            <person name="Studholme D.J."/>
        </authorList>
    </citation>
    <scope>NUCLEOTIDE SEQUENCE [LARGE SCALE GENOMIC DNA]</scope>
    <source>
        <strain evidence="1">Pc</strain>
    </source>
</reference>
<sequence>MRAQERALTTSHLFNWIKRHQAAWLRSYIARKKPGTGYQGLLRLLQRFCSRHGFRRQRPGKQKHKQSVLNEVRDDFAAEFHQQYHGFGPDCVYNVDVTGFYYDMPPKYIWSARGADAMISIGINVILLDKFQSHVNDASYQIVEEELGSFLSRFPPMLRPSWLTEEMIDGEDGDDFDTPTATEKRKSMVKRAIAAWGRVTATEIRNSFVKALPSIEE</sequence>